<dbReference type="Proteomes" id="UP001286313">
    <property type="component" value="Unassembled WGS sequence"/>
</dbReference>
<feature type="region of interest" description="Disordered" evidence="1">
    <location>
        <begin position="1"/>
        <end position="23"/>
    </location>
</feature>
<proteinExistence type="predicted"/>
<protein>
    <submittedName>
        <fullName evidence="2">Uncharacterized protein</fullName>
    </submittedName>
</protein>
<organism evidence="2 3">
    <name type="scientific">Petrolisthes cinctipes</name>
    <name type="common">Flat porcelain crab</name>
    <dbReference type="NCBI Taxonomy" id="88211"/>
    <lineage>
        <taxon>Eukaryota</taxon>
        <taxon>Metazoa</taxon>
        <taxon>Ecdysozoa</taxon>
        <taxon>Arthropoda</taxon>
        <taxon>Crustacea</taxon>
        <taxon>Multicrustacea</taxon>
        <taxon>Malacostraca</taxon>
        <taxon>Eumalacostraca</taxon>
        <taxon>Eucarida</taxon>
        <taxon>Decapoda</taxon>
        <taxon>Pleocyemata</taxon>
        <taxon>Anomura</taxon>
        <taxon>Galatheoidea</taxon>
        <taxon>Porcellanidae</taxon>
        <taxon>Petrolisthes</taxon>
    </lineage>
</organism>
<comment type="caution">
    <text evidence="2">The sequence shown here is derived from an EMBL/GenBank/DDBJ whole genome shotgun (WGS) entry which is preliminary data.</text>
</comment>
<dbReference type="EMBL" id="JAWQEG010000638">
    <property type="protein sequence ID" value="KAK3887311.1"/>
    <property type="molecule type" value="Genomic_DNA"/>
</dbReference>
<sequence length="109" mass="11830">MSGKSKHVNGRMPGGGECTLGRSHSVRNREHYLPYGQYRISRGPNGTITSTKPDNAIMLCMTKQHSRGNNLPCNVFAVLTDLPPLTNLGRGPSLAKRRAKTAPGDSWAL</sequence>
<gene>
    <name evidence="2" type="ORF">Pcinc_008575</name>
</gene>
<accession>A0AAE1G8Y9</accession>
<evidence type="ECO:0000313" key="2">
    <source>
        <dbReference type="EMBL" id="KAK3887311.1"/>
    </source>
</evidence>
<name>A0AAE1G8Y9_PETCI</name>
<dbReference type="AlphaFoldDB" id="A0AAE1G8Y9"/>
<evidence type="ECO:0000313" key="3">
    <source>
        <dbReference type="Proteomes" id="UP001286313"/>
    </source>
</evidence>
<reference evidence="2" key="1">
    <citation type="submission" date="2023-10" db="EMBL/GenBank/DDBJ databases">
        <title>Genome assemblies of two species of porcelain crab, Petrolisthes cinctipes and Petrolisthes manimaculis (Anomura: Porcellanidae).</title>
        <authorList>
            <person name="Angst P."/>
        </authorList>
    </citation>
    <scope>NUCLEOTIDE SEQUENCE</scope>
    <source>
        <strain evidence="2">PB745_01</strain>
        <tissue evidence="2">Gill</tissue>
    </source>
</reference>
<evidence type="ECO:0000256" key="1">
    <source>
        <dbReference type="SAM" id="MobiDB-lite"/>
    </source>
</evidence>
<keyword evidence="3" id="KW-1185">Reference proteome</keyword>
<feature type="region of interest" description="Disordered" evidence="1">
    <location>
        <begin position="87"/>
        <end position="109"/>
    </location>
</feature>